<evidence type="ECO:0000259" key="2">
    <source>
        <dbReference type="Pfam" id="PF20266"/>
    </source>
</evidence>
<dbReference type="EMBL" id="JAIWYP010000014">
    <property type="protein sequence ID" value="KAH3711157.1"/>
    <property type="molecule type" value="Genomic_DNA"/>
</dbReference>
<organism evidence="3 4">
    <name type="scientific">Dreissena polymorpha</name>
    <name type="common">Zebra mussel</name>
    <name type="synonym">Mytilus polymorpha</name>
    <dbReference type="NCBI Taxonomy" id="45954"/>
    <lineage>
        <taxon>Eukaryota</taxon>
        <taxon>Metazoa</taxon>
        <taxon>Spiralia</taxon>
        <taxon>Lophotrochozoa</taxon>
        <taxon>Mollusca</taxon>
        <taxon>Bivalvia</taxon>
        <taxon>Autobranchia</taxon>
        <taxon>Heteroconchia</taxon>
        <taxon>Euheterodonta</taxon>
        <taxon>Imparidentia</taxon>
        <taxon>Neoheterodontei</taxon>
        <taxon>Myida</taxon>
        <taxon>Dreissenoidea</taxon>
        <taxon>Dreissenidae</taxon>
        <taxon>Dreissena</taxon>
    </lineage>
</organism>
<evidence type="ECO:0000313" key="4">
    <source>
        <dbReference type="Proteomes" id="UP000828390"/>
    </source>
</evidence>
<dbReference type="Pfam" id="PF20266">
    <property type="entry name" value="Mab-21_C"/>
    <property type="match status" value="1"/>
</dbReference>
<gene>
    <name evidence="3" type="ORF">DPMN_070657</name>
</gene>
<reference evidence="3" key="1">
    <citation type="journal article" date="2019" name="bioRxiv">
        <title>The Genome of the Zebra Mussel, Dreissena polymorpha: A Resource for Invasive Species Research.</title>
        <authorList>
            <person name="McCartney M.A."/>
            <person name="Auch B."/>
            <person name="Kono T."/>
            <person name="Mallez S."/>
            <person name="Zhang Y."/>
            <person name="Obille A."/>
            <person name="Becker A."/>
            <person name="Abrahante J.E."/>
            <person name="Garbe J."/>
            <person name="Badalamenti J.P."/>
            <person name="Herman A."/>
            <person name="Mangelson H."/>
            <person name="Liachko I."/>
            <person name="Sullivan S."/>
            <person name="Sone E.D."/>
            <person name="Koren S."/>
            <person name="Silverstein K.A.T."/>
            <person name="Beckman K.B."/>
            <person name="Gohl D.M."/>
        </authorList>
    </citation>
    <scope>NUCLEOTIDE SEQUENCE</scope>
    <source>
        <strain evidence="3">Duluth1</strain>
        <tissue evidence="3">Whole animal</tissue>
    </source>
</reference>
<dbReference type="Gene3D" id="1.10.1410.40">
    <property type="match status" value="1"/>
</dbReference>
<comment type="similarity">
    <text evidence="1">Belongs to the mab-21 family.</text>
</comment>
<dbReference type="Proteomes" id="UP000828390">
    <property type="component" value="Unassembled WGS sequence"/>
</dbReference>
<evidence type="ECO:0000313" key="3">
    <source>
        <dbReference type="EMBL" id="KAH3711157.1"/>
    </source>
</evidence>
<accession>A0A9D3Z3E8</accession>
<protein>
    <recommendedName>
        <fullName evidence="2">Mab-21-like HhH/H2TH-like domain-containing protein</fullName>
    </recommendedName>
</protein>
<dbReference type="PANTHER" id="PTHR10656:SF42">
    <property type="entry name" value="CYCLIC GMP-AMP SYNTHASE-LIKE PROTEIN-RELATED"/>
    <property type="match status" value="1"/>
</dbReference>
<reference evidence="3" key="2">
    <citation type="submission" date="2020-11" db="EMBL/GenBank/DDBJ databases">
        <authorList>
            <person name="McCartney M.A."/>
            <person name="Auch B."/>
            <person name="Kono T."/>
            <person name="Mallez S."/>
            <person name="Becker A."/>
            <person name="Gohl D.M."/>
            <person name="Silverstein K.A.T."/>
            <person name="Koren S."/>
            <person name="Bechman K.B."/>
            <person name="Herman A."/>
            <person name="Abrahante J.E."/>
            <person name="Garbe J."/>
        </authorList>
    </citation>
    <scope>NUCLEOTIDE SEQUENCE</scope>
    <source>
        <strain evidence="3">Duluth1</strain>
        <tissue evidence="3">Whole animal</tissue>
    </source>
</reference>
<name>A0A9D3Z3E8_DREPO</name>
<keyword evidence="4" id="KW-1185">Reference proteome</keyword>
<proteinExistence type="inferred from homology"/>
<dbReference type="PANTHER" id="PTHR10656">
    <property type="entry name" value="CELL FATE DETERMINING PROTEIN MAB21-RELATED"/>
    <property type="match status" value="1"/>
</dbReference>
<comment type="caution">
    <text evidence="3">The sequence shown here is derived from an EMBL/GenBank/DDBJ whole genome shotgun (WGS) entry which is preliminary data.</text>
</comment>
<sequence>MILKDILKPKNKEITSYVLKNIVLWQGERNPQAQLHACNLIHLLNDGLRELRTAVAEKHLPYYMIPKRNLMEACGLKDVLQRKWVADITDMLEEGPGVILRLKTIRKAIVASPEPMLWFSKKRMEIEMLQLQENIRRVQCMDENLVVDYSDFIMNATCRRRQEILMEMRQILLLDGSSVNDENDIHTELLK</sequence>
<evidence type="ECO:0000256" key="1">
    <source>
        <dbReference type="ARBA" id="ARBA00008307"/>
    </source>
</evidence>
<dbReference type="AlphaFoldDB" id="A0A9D3Z3E8"/>
<feature type="domain" description="Mab-21-like HhH/H2TH-like" evidence="2">
    <location>
        <begin position="3"/>
        <end position="74"/>
    </location>
</feature>
<dbReference type="InterPro" id="IPR046906">
    <property type="entry name" value="Mab-21_HhH/H2TH-like"/>
</dbReference>